<feature type="domain" description="Mechanosensitive ion channel transmembrane helices 2/3" evidence="10">
    <location>
        <begin position="85"/>
        <end position="125"/>
    </location>
</feature>
<dbReference type="SUPFAM" id="SSF50182">
    <property type="entry name" value="Sm-like ribonucleoproteins"/>
    <property type="match status" value="1"/>
</dbReference>
<dbReference type="EMBL" id="FMUS01000001">
    <property type="protein sequence ID" value="SCX81925.1"/>
    <property type="molecule type" value="Genomic_DNA"/>
</dbReference>
<dbReference type="SUPFAM" id="SSF82689">
    <property type="entry name" value="Mechanosensitive channel protein MscS (YggB), C-terminal domain"/>
    <property type="match status" value="1"/>
</dbReference>
<dbReference type="SUPFAM" id="SSF82861">
    <property type="entry name" value="Mechanosensitive channel protein MscS (YggB), transmembrane region"/>
    <property type="match status" value="1"/>
</dbReference>
<keyword evidence="4 7" id="KW-0812">Transmembrane</keyword>
<dbReference type="Gene3D" id="2.30.30.60">
    <property type="match status" value="1"/>
</dbReference>
<keyword evidence="6 7" id="KW-0472">Membrane</keyword>
<sequence length="294" mass="32669">MSVGVEKGWASEALDFLKNPEQLSVYISRLANIIIILLIARIAIRILQSLINKFFETRFFNANQEAKFKIDVPRLETLKGLTKSLVKYTIYFIAFTAILDSFGVEIGALIAAAGIGGLALGFGAQNLVRDIITGFFILFEDQFGVGNYVEIDGVGGIVEEMALRVTKIRGFNGDLYIIPNGEIKKVTNRSTGKMRAWVDISIAYEEDIDNAIKVLEEASEELRNNNPQILEGPIVLGVTNLGNSDVVISVMAKTVPMEQWATERLMRKTFKQAFDKEGIEIPYPRRVVINGDSK</sequence>
<evidence type="ECO:0000313" key="11">
    <source>
        <dbReference type="EMBL" id="SCX81925.1"/>
    </source>
</evidence>
<evidence type="ECO:0000256" key="2">
    <source>
        <dbReference type="ARBA" id="ARBA00008017"/>
    </source>
</evidence>
<evidence type="ECO:0000256" key="7">
    <source>
        <dbReference type="SAM" id="Phobius"/>
    </source>
</evidence>
<dbReference type="AlphaFoldDB" id="A0A1G5AVJ5"/>
<keyword evidence="5 7" id="KW-1133">Transmembrane helix</keyword>
<accession>A0A1G5AVJ5</accession>
<evidence type="ECO:0000256" key="6">
    <source>
        <dbReference type="ARBA" id="ARBA00023136"/>
    </source>
</evidence>
<keyword evidence="3" id="KW-1003">Cell membrane</keyword>
<dbReference type="Pfam" id="PF00924">
    <property type="entry name" value="MS_channel_2nd"/>
    <property type="match status" value="1"/>
</dbReference>
<keyword evidence="12" id="KW-1185">Reference proteome</keyword>
<dbReference type="OrthoDB" id="9809206at2"/>
<dbReference type="PANTHER" id="PTHR30460">
    <property type="entry name" value="MODERATE CONDUCTANCE MECHANOSENSITIVE CHANNEL YBIO"/>
    <property type="match status" value="1"/>
</dbReference>
<gene>
    <name evidence="11" type="ORF">SAMN03080606_00302</name>
</gene>
<evidence type="ECO:0000259" key="10">
    <source>
        <dbReference type="Pfam" id="PF21088"/>
    </source>
</evidence>
<dbReference type="FunFam" id="2.30.30.60:FF:000001">
    <property type="entry name" value="MscS Mechanosensitive ion channel"/>
    <property type="match status" value="1"/>
</dbReference>
<dbReference type="InterPro" id="IPR011014">
    <property type="entry name" value="MscS_channel_TM-2"/>
</dbReference>
<evidence type="ECO:0000256" key="4">
    <source>
        <dbReference type="ARBA" id="ARBA00022692"/>
    </source>
</evidence>
<dbReference type="InterPro" id="IPR049278">
    <property type="entry name" value="MS_channel_C"/>
</dbReference>
<proteinExistence type="inferred from homology"/>
<dbReference type="InterPro" id="IPR045276">
    <property type="entry name" value="YbiO_bact"/>
</dbReference>
<organism evidence="11 12">
    <name type="scientific">Alkaliphilus peptidifermentans DSM 18978</name>
    <dbReference type="NCBI Taxonomy" id="1120976"/>
    <lineage>
        <taxon>Bacteria</taxon>
        <taxon>Bacillati</taxon>
        <taxon>Bacillota</taxon>
        <taxon>Clostridia</taxon>
        <taxon>Peptostreptococcales</taxon>
        <taxon>Natronincolaceae</taxon>
        <taxon>Alkaliphilus</taxon>
    </lineage>
</organism>
<comment type="similarity">
    <text evidence="2">Belongs to the MscS (TC 1.A.23) family.</text>
</comment>
<dbReference type="InterPro" id="IPR023408">
    <property type="entry name" value="MscS_beta-dom_sf"/>
</dbReference>
<dbReference type="InterPro" id="IPR006685">
    <property type="entry name" value="MscS_channel_2nd"/>
</dbReference>
<feature type="domain" description="Mechanosensitive ion channel MscS" evidence="8">
    <location>
        <begin position="126"/>
        <end position="188"/>
    </location>
</feature>
<dbReference type="GO" id="GO:0008381">
    <property type="term" value="F:mechanosensitive monoatomic ion channel activity"/>
    <property type="evidence" value="ECO:0007669"/>
    <property type="project" value="InterPro"/>
</dbReference>
<evidence type="ECO:0000259" key="9">
    <source>
        <dbReference type="Pfam" id="PF21082"/>
    </source>
</evidence>
<dbReference type="Pfam" id="PF21082">
    <property type="entry name" value="MS_channel_3rd"/>
    <property type="match status" value="1"/>
</dbReference>
<feature type="transmembrane region" description="Helical" evidence="7">
    <location>
        <begin position="23"/>
        <end position="44"/>
    </location>
</feature>
<evidence type="ECO:0000256" key="3">
    <source>
        <dbReference type="ARBA" id="ARBA00022475"/>
    </source>
</evidence>
<dbReference type="PANTHER" id="PTHR30460:SF0">
    <property type="entry name" value="MODERATE CONDUCTANCE MECHANOSENSITIVE CHANNEL YBIO"/>
    <property type="match status" value="1"/>
</dbReference>
<feature type="transmembrane region" description="Helical" evidence="7">
    <location>
        <begin position="85"/>
        <end position="102"/>
    </location>
</feature>
<evidence type="ECO:0000259" key="8">
    <source>
        <dbReference type="Pfam" id="PF00924"/>
    </source>
</evidence>
<dbReference type="Gene3D" id="3.30.70.100">
    <property type="match status" value="1"/>
</dbReference>
<dbReference type="GO" id="GO:0005886">
    <property type="term" value="C:plasma membrane"/>
    <property type="evidence" value="ECO:0007669"/>
    <property type="project" value="UniProtKB-SubCell"/>
</dbReference>
<evidence type="ECO:0000256" key="1">
    <source>
        <dbReference type="ARBA" id="ARBA00004651"/>
    </source>
</evidence>
<feature type="domain" description="Mechanosensitive ion channel MscS C-terminal" evidence="9">
    <location>
        <begin position="198"/>
        <end position="281"/>
    </location>
</feature>
<dbReference type="Proteomes" id="UP000198636">
    <property type="component" value="Unassembled WGS sequence"/>
</dbReference>
<dbReference type="InterPro" id="IPR049142">
    <property type="entry name" value="MS_channel_1st"/>
</dbReference>
<dbReference type="InterPro" id="IPR011066">
    <property type="entry name" value="MscS_channel_C_sf"/>
</dbReference>
<protein>
    <submittedName>
        <fullName evidence="11">Small conductance mechanosensitive channel</fullName>
    </submittedName>
</protein>
<dbReference type="Gene3D" id="1.10.287.1260">
    <property type="match status" value="1"/>
</dbReference>
<dbReference type="Pfam" id="PF21088">
    <property type="entry name" value="MS_channel_1st"/>
    <property type="match status" value="1"/>
</dbReference>
<reference evidence="11 12" key="1">
    <citation type="submission" date="2016-10" db="EMBL/GenBank/DDBJ databases">
        <authorList>
            <person name="de Groot N.N."/>
        </authorList>
    </citation>
    <scope>NUCLEOTIDE SEQUENCE [LARGE SCALE GENOMIC DNA]</scope>
    <source>
        <strain evidence="11 12">DSM 18978</strain>
    </source>
</reference>
<dbReference type="InterPro" id="IPR010920">
    <property type="entry name" value="LSM_dom_sf"/>
</dbReference>
<dbReference type="RefSeq" id="WP_091539150.1">
    <property type="nucleotide sequence ID" value="NZ_FMUS01000001.1"/>
</dbReference>
<evidence type="ECO:0000313" key="12">
    <source>
        <dbReference type="Proteomes" id="UP000198636"/>
    </source>
</evidence>
<evidence type="ECO:0000256" key="5">
    <source>
        <dbReference type="ARBA" id="ARBA00022989"/>
    </source>
</evidence>
<comment type="subcellular location">
    <subcellularLocation>
        <location evidence="1">Cell membrane</location>
        <topology evidence="1">Multi-pass membrane protein</topology>
    </subcellularLocation>
</comment>
<dbReference type="STRING" id="1120976.SAMN03080606_00302"/>
<name>A0A1G5AVJ5_9FIRM</name>